<protein>
    <submittedName>
        <fullName evidence="3">Uncharacterized protein LOC109470002</fullName>
    </submittedName>
</protein>
<evidence type="ECO:0000256" key="1">
    <source>
        <dbReference type="SAM" id="MobiDB-lite"/>
    </source>
</evidence>
<dbReference type="Proteomes" id="UP000515135">
    <property type="component" value="Unplaced"/>
</dbReference>
<feature type="region of interest" description="Disordered" evidence="1">
    <location>
        <begin position="1"/>
        <end position="26"/>
    </location>
</feature>
<feature type="region of interest" description="Disordered" evidence="1">
    <location>
        <begin position="139"/>
        <end position="159"/>
    </location>
</feature>
<organism evidence="2 3">
    <name type="scientific">Branchiostoma belcheri</name>
    <name type="common">Amphioxus</name>
    <dbReference type="NCBI Taxonomy" id="7741"/>
    <lineage>
        <taxon>Eukaryota</taxon>
        <taxon>Metazoa</taxon>
        <taxon>Chordata</taxon>
        <taxon>Cephalochordata</taxon>
        <taxon>Leptocardii</taxon>
        <taxon>Amphioxiformes</taxon>
        <taxon>Branchiostomatidae</taxon>
        <taxon>Branchiostoma</taxon>
    </lineage>
</organism>
<reference evidence="3" key="1">
    <citation type="submission" date="2025-08" db="UniProtKB">
        <authorList>
            <consortium name="RefSeq"/>
        </authorList>
    </citation>
    <scope>IDENTIFICATION</scope>
    <source>
        <tissue evidence="3">Gonad</tissue>
    </source>
</reference>
<gene>
    <name evidence="3" type="primary">LOC109470002</name>
</gene>
<dbReference type="AlphaFoldDB" id="A0A6P4YRJ3"/>
<feature type="region of interest" description="Disordered" evidence="1">
    <location>
        <begin position="196"/>
        <end position="215"/>
    </location>
</feature>
<accession>A0A6P4YRJ3</accession>
<evidence type="ECO:0000313" key="2">
    <source>
        <dbReference type="Proteomes" id="UP000515135"/>
    </source>
</evidence>
<keyword evidence="2" id="KW-1185">Reference proteome</keyword>
<dbReference type="GeneID" id="109470002"/>
<proteinExistence type="predicted"/>
<dbReference type="OrthoDB" id="10061516at2759"/>
<dbReference type="RefSeq" id="XP_019624339.1">
    <property type="nucleotide sequence ID" value="XM_019768780.1"/>
</dbReference>
<sequence>MASTDAHLTPDAMVPMDMTPPADHTENAQVLDNQTETFRSEGWKRFRVEQNHTEGANSTTEAPTVPPHVVGDEEAEVAHDWGYTTGENHCNNVRVRRRVSKVPVGMTPPADHTENAQVPDKQTETFRSEGWKRFRVEQDHTDGADSTTEAPTVPPHVVGDEEGEEVAHDWGYTPGENHCNNVRVRRRVFKVPFPATDDSSATRVTHLEPKPNCSL</sequence>
<name>A0A6P4YRJ3_BRABE</name>
<evidence type="ECO:0000313" key="3">
    <source>
        <dbReference type="RefSeq" id="XP_019624339.1"/>
    </source>
</evidence>
<dbReference type="KEGG" id="bbel:109470002"/>